<evidence type="ECO:0000256" key="1">
    <source>
        <dbReference type="SAM" id="SignalP"/>
    </source>
</evidence>
<protein>
    <recommendedName>
        <fullName evidence="2">Endonuclease/exonuclease/phosphatase domain-containing protein</fullName>
    </recommendedName>
</protein>
<dbReference type="Proteomes" id="UP000316770">
    <property type="component" value="Chromosome"/>
</dbReference>
<accession>A0A518J0A4</accession>
<evidence type="ECO:0000259" key="2">
    <source>
        <dbReference type="Pfam" id="PF03372"/>
    </source>
</evidence>
<dbReference type="InterPro" id="IPR005135">
    <property type="entry name" value="Endo/exonuclease/phosphatase"/>
</dbReference>
<dbReference type="GO" id="GO:0003824">
    <property type="term" value="F:catalytic activity"/>
    <property type="evidence" value="ECO:0007669"/>
    <property type="project" value="InterPro"/>
</dbReference>
<reference evidence="3 4" key="1">
    <citation type="submission" date="2019-02" db="EMBL/GenBank/DDBJ databases">
        <title>Deep-cultivation of Planctomycetes and their phenomic and genomic characterization uncovers novel biology.</title>
        <authorList>
            <person name="Wiegand S."/>
            <person name="Jogler M."/>
            <person name="Boedeker C."/>
            <person name="Pinto D."/>
            <person name="Vollmers J."/>
            <person name="Rivas-Marin E."/>
            <person name="Kohn T."/>
            <person name="Peeters S.H."/>
            <person name="Heuer A."/>
            <person name="Rast P."/>
            <person name="Oberbeckmann S."/>
            <person name="Bunk B."/>
            <person name="Jeske O."/>
            <person name="Meyerdierks A."/>
            <person name="Storesund J.E."/>
            <person name="Kallscheuer N."/>
            <person name="Luecker S."/>
            <person name="Lage O.M."/>
            <person name="Pohl T."/>
            <person name="Merkel B.J."/>
            <person name="Hornburger P."/>
            <person name="Mueller R.-W."/>
            <person name="Bruemmer F."/>
            <person name="Labrenz M."/>
            <person name="Spormann A.M."/>
            <person name="Op den Camp H."/>
            <person name="Overmann J."/>
            <person name="Amann R."/>
            <person name="Jetten M.S.M."/>
            <person name="Mascher T."/>
            <person name="Medema M.H."/>
            <person name="Devos D.P."/>
            <person name="Kaster A.-K."/>
            <person name="Ovreas L."/>
            <person name="Rohde M."/>
            <person name="Galperin M.Y."/>
            <person name="Jogler C."/>
        </authorList>
    </citation>
    <scope>NUCLEOTIDE SEQUENCE [LARGE SCALE GENOMIC DNA]</scope>
    <source>
        <strain evidence="3 4">Mal33</strain>
    </source>
</reference>
<feature type="domain" description="Endonuclease/exonuclease/phosphatase" evidence="2">
    <location>
        <begin position="37"/>
        <end position="259"/>
    </location>
</feature>
<dbReference type="PANTHER" id="PTHR14859:SF15">
    <property type="entry name" value="ENDONUCLEASE_EXONUCLEASE_PHOSPHATASE DOMAIN-CONTAINING PROTEIN"/>
    <property type="match status" value="1"/>
</dbReference>
<evidence type="ECO:0000313" key="3">
    <source>
        <dbReference type="EMBL" id="QDV58776.1"/>
    </source>
</evidence>
<dbReference type="AlphaFoldDB" id="A0A518J0A4"/>
<dbReference type="EMBL" id="CP036318">
    <property type="protein sequence ID" value="QDV58776.1"/>
    <property type="molecule type" value="Genomic_DNA"/>
</dbReference>
<dbReference type="RefSeq" id="WP_145289477.1">
    <property type="nucleotide sequence ID" value="NZ_CP036318.1"/>
</dbReference>
<dbReference type="InterPro" id="IPR051916">
    <property type="entry name" value="GPI-anchor_lipid_remodeler"/>
</dbReference>
<feature type="signal peptide" evidence="1">
    <location>
        <begin position="1"/>
        <end position="28"/>
    </location>
</feature>
<dbReference type="Gene3D" id="3.60.10.10">
    <property type="entry name" value="Endonuclease/exonuclease/phosphatase"/>
    <property type="match status" value="1"/>
</dbReference>
<keyword evidence="4" id="KW-1185">Reference proteome</keyword>
<dbReference type="SUPFAM" id="SSF56219">
    <property type="entry name" value="DNase I-like"/>
    <property type="match status" value="1"/>
</dbReference>
<dbReference type="GO" id="GO:0016020">
    <property type="term" value="C:membrane"/>
    <property type="evidence" value="ECO:0007669"/>
    <property type="project" value="GOC"/>
</dbReference>
<feature type="chain" id="PRO_5021894399" description="Endonuclease/exonuclease/phosphatase domain-containing protein" evidence="1">
    <location>
        <begin position="29"/>
        <end position="270"/>
    </location>
</feature>
<dbReference type="PANTHER" id="PTHR14859">
    <property type="entry name" value="CALCOFLUOR WHITE HYPERSENSITIVE PROTEIN PRECURSOR"/>
    <property type="match status" value="1"/>
</dbReference>
<proteinExistence type="predicted"/>
<evidence type="ECO:0000313" key="4">
    <source>
        <dbReference type="Proteomes" id="UP000316770"/>
    </source>
</evidence>
<keyword evidence="1" id="KW-0732">Signal</keyword>
<organism evidence="3 4">
    <name type="scientific">Rosistilla oblonga</name>
    <dbReference type="NCBI Taxonomy" id="2527990"/>
    <lineage>
        <taxon>Bacteria</taxon>
        <taxon>Pseudomonadati</taxon>
        <taxon>Planctomycetota</taxon>
        <taxon>Planctomycetia</taxon>
        <taxon>Pirellulales</taxon>
        <taxon>Pirellulaceae</taxon>
        <taxon>Rosistilla</taxon>
    </lineage>
</organism>
<dbReference type="Pfam" id="PF03372">
    <property type="entry name" value="Exo_endo_phos"/>
    <property type="match status" value="1"/>
</dbReference>
<gene>
    <name evidence="3" type="ORF">Mal33_48010</name>
</gene>
<dbReference type="InterPro" id="IPR036691">
    <property type="entry name" value="Endo/exonu/phosph_ase_sf"/>
</dbReference>
<name>A0A518J0A4_9BACT</name>
<dbReference type="GO" id="GO:0006506">
    <property type="term" value="P:GPI anchor biosynthetic process"/>
    <property type="evidence" value="ECO:0007669"/>
    <property type="project" value="TreeGrafter"/>
</dbReference>
<sequence length="270" mass="29659" precursor="true">MFPDQPLRWLLSFVLLCCLANTPVQLSAQSPTTLRVLSYNIHYGQGTDGVYDLERIARVIVAAKPDVVALQEVDVTVQRSGKVHQAQRLAELTGMAVRYGPTQHYQGGLFGNAVMTRMPIEDVRIQPLPYTDATEQLTTYPRGAIAVVVQSPQGQPVRFISTHFQHNVPDDRVAEADAINGFFATDNVPTVLAGDMNAVPGSKPIEILESRWKNAIDGEAAPSAPSPKPTVRIDYIFYRGETLKMVHSEVIDDGLASDHRPVLAVFELAK</sequence>